<comment type="caution">
    <text evidence="2">The sequence shown here is derived from an EMBL/GenBank/DDBJ whole genome shotgun (WGS) entry which is preliminary data.</text>
</comment>
<dbReference type="OrthoDB" id="158360at2759"/>
<evidence type="ECO:0000256" key="1">
    <source>
        <dbReference type="SAM" id="MobiDB-lite"/>
    </source>
</evidence>
<evidence type="ECO:0000313" key="2">
    <source>
        <dbReference type="EMBL" id="PRP87103.1"/>
    </source>
</evidence>
<dbReference type="STRING" id="1890364.A0A2P6NT10"/>
<gene>
    <name evidence="2" type="ORF">PROFUN_04839</name>
</gene>
<protein>
    <recommendedName>
        <fullName evidence="4">Vesicle transport v-SNARE N-terminal domain-containing protein</fullName>
    </recommendedName>
</protein>
<organism evidence="2 3">
    <name type="scientific">Planoprotostelium fungivorum</name>
    <dbReference type="NCBI Taxonomy" id="1890364"/>
    <lineage>
        <taxon>Eukaryota</taxon>
        <taxon>Amoebozoa</taxon>
        <taxon>Evosea</taxon>
        <taxon>Variosea</taxon>
        <taxon>Cavosteliida</taxon>
        <taxon>Cavosteliaceae</taxon>
        <taxon>Planoprotostelium</taxon>
    </lineage>
</organism>
<feature type="compositionally biased region" description="Low complexity" evidence="1">
    <location>
        <begin position="178"/>
        <end position="197"/>
    </location>
</feature>
<name>A0A2P6NT10_9EUKA</name>
<dbReference type="EMBL" id="MDYQ01000023">
    <property type="protein sequence ID" value="PRP87103.1"/>
    <property type="molecule type" value="Genomic_DNA"/>
</dbReference>
<evidence type="ECO:0000313" key="3">
    <source>
        <dbReference type="Proteomes" id="UP000241769"/>
    </source>
</evidence>
<keyword evidence="3" id="KW-1185">Reference proteome</keyword>
<reference evidence="2 3" key="1">
    <citation type="journal article" date="2018" name="Genome Biol. Evol.">
        <title>Multiple Roots of Fruiting Body Formation in Amoebozoa.</title>
        <authorList>
            <person name="Hillmann F."/>
            <person name="Forbes G."/>
            <person name="Novohradska S."/>
            <person name="Ferling I."/>
            <person name="Riege K."/>
            <person name="Groth M."/>
            <person name="Westermann M."/>
            <person name="Marz M."/>
            <person name="Spaller T."/>
            <person name="Winckler T."/>
            <person name="Schaap P."/>
            <person name="Glockner G."/>
        </authorList>
    </citation>
    <scope>NUCLEOTIDE SEQUENCE [LARGE SCALE GENOMIC DNA]</scope>
    <source>
        <strain evidence="2 3">Jena</strain>
    </source>
</reference>
<sequence length="197" mass="21628">MSIDANVATIEARYKEATRLALEVQDQLEQLETGADTSFTVEGKISTTLNSLSRVVELLESQVDAQPPSKMELWRIRVKAISDKCQTLRGSLSNFLNERYKKTKQEEERAQLFERRNAKQGSTTRMGQILKEGESLETSINMASELTEQGTAILSGILDQNERIRYTTSASLSASHGASCESSNARSSSIASSSTAA</sequence>
<dbReference type="FunCoup" id="A0A2P6NT10">
    <property type="interactions" value="763"/>
</dbReference>
<evidence type="ECO:0008006" key="4">
    <source>
        <dbReference type="Google" id="ProtNLM"/>
    </source>
</evidence>
<accession>A0A2P6NT10</accession>
<dbReference type="InParanoid" id="A0A2P6NT10"/>
<dbReference type="AlphaFoldDB" id="A0A2P6NT10"/>
<proteinExistence type="predicted"/>
<dbReference type="Proteomes" id="UP000241769">
    <property type="component" value="Unassembled WGS sequence"/>
</dbReference>
<feature type="region of interest" description="Disordered" evidence="1">
    <location>
        <begin position="173"/>
        <end position="197"/>
    </location>
</feature>